<organism evidence="2 3">
    <name type="scientific">Pedobacter nutrimenti</name>
    <dbReference type="NCBI Taxonomy" id="1241337"/>
    <lineage>
        <taxon>Bacteria</taxon>
        <taxon>Pseudomonadati</taxon>
        <taxon>Bacteroidota</taxon>
        <taxon>Sphingobacteriia</taxon>
        <taxon>Sphingobacteriales</taxon>
        <taxon>Sphingobacteriaceae</taxon>
        <taxon>Pedobacter</taxon>
    </lineage>
</organism>
<comment type="caution">
    <text evidence="2">The sequence shown here is derived from an EMBL/GenBank/DDBJ whole genome shotgun (WGS) entry which is preliminary data.</text>
</comment>
<protein>
    <recommendedName>
        <fullName evidence="4">Type IV leader peptidase family protein</fullName>
    </recommendedName>
</protein>
<dbReference type="Proteomes" id="UP000248198">
    <property type="component" value="Unassembled WGS sequence"/>
</dbReference>
<sequence>MVVLKVISLLGLIAVFYQDMKYRAVYWIFFPLLALLFFLIKYPQSGWMVVLEDAFWAIAFFAFQLLLLWGYFRVKKGKNIQLIDHYLGLGDILFLGTVAFYFSPVNYVLFYLSSLLIVLLYVMIKGMFNRYTTPHIPLAGLQAIFLFGLMVWEFWNGQIQLGSDSWIYHSNLWTIN</sequence>
<feature type="transmembrane region" description="Helical" evidence="1">
    <location>
        <begin position="54"/>
        <end position="74"/>
    </location>
</feature>
<feature type="transmembrane region" description="Helical" evidence="1">
    <location>
        <begin position="108"/>
        <end position="124"/>
    </location>
</feature>
<proteinExistence type="predicted"/>
<accession>A0A318UJW4</accession>
<gene>
    <name evidence="2" type="ORF">B0O44_101133</name>
</gene>
<evidence type="ECO:0000313" key="3">
    <source>
        <dbReference type="Proteomes" id="UP000248198"/>
    </source>
</evidence>
<dbReference type="OrthoDB" id="798769at2"/>
<reference evidence="2 3" key="1">
    <citation type="submission" date="2018-06" db="EMBL/GenBank/DDBJ databases">
        <title>Genomic Encyclopedia of Archaeal and Bacterial Type Strains, Phase II (KMG-II): from individual species to whole genera.</title>
        <authorList>
            <person name="Goeker M."/>
        </authorList>
    </citation>
    <scope>NUCLEOTIDE SEQUENCE [LARGE SCALE GENOMIC DNA]</scope>
    <source>
        <strain evidence="2 3">DSM 27372</strain>
    </source>
</reference>
<evidence type="ECO:0000313" key="2">
    <source>
        <dbReference type="EMBL" id="PYF76662.1"/>
    </source>
</evidence>
<evidence type="ECO:0008006" key="4">
    <source>
        <dbReference type="Google" id="ProtNLM"/>
    </source>
</evidence>
<dbReference type="EMBL" id="QKLU01000001">
    <property type="protein sequence ID" value="PYF76662.1"/>
    <property type="molecule type" value="Genomic_DNA"/>
</dbReference>
<keyword evidence="1" id="KW-1133">Transmembrane helix</keyword>
<name>A0A318UJW4_9SPHI</name>
<dbReference type="RefSeq" id="WP_110826780.1">
    <property type="nucleotide sequence ID" value="NZ_QKLU01000001.1"/>
</dbReference>
<keyword evidence="1" id="KW-0812">Transmembrane</keyword>
<evidence type="ECO:0000256" key="1">
    <source>
        <dbReference type="SAM" id="Phobius"/>
    </source>
</evidence>
<feature type="transmembrane region" description="Helical" evidence="1">
    <location>
        <begin position="136"/>
        <end position="155"/>
    </location>
</feature>
<keyword evidence="3" id="KW-1185">Reference proteome</keyword>
<feature type="transmembrane region" description="Helical" evidence="1">
    <location>
        <begin position="24"/>
        <end position="42"/>
    </location>
</feature>
<keyword evidence="1" id="KW-0472">Membrane</keyword>
<dbReference type="AlphaFoldDB" id="A0A318UJW4"/>
<feature type="transmembrane region" description="Helical" evidence="1">
    <location>
        <begin position="86"/>
        <end position="102"/>
    </location>
</feature>